<protein>
    <submittedName>
        <fullName evidence="2">Uncharacterized protein</fullName>
    </submittedName>
</protein>
<feature type="region of interest" description="Disordered" evidence="1">
    <location>
        <begin position="1"/>
        <end position="23"/>
    </location>
</feature>
<dbReference type="AlphaFoldDB" id="A0A402A5Y2"/>
<accession>A0A402A5Y2</accession>
<evidence type="ECO:0000256" key="1">
    <source>
        <dbReference type="SAM" id="MobiDB-lite"/>
    </source>
</evidence>
<proteinExistence type="predicted"/>
<gene>
    <name evidence="2" type="ORF">KTT_44120</name>
</gene>
<sequence>MAVEAFQQGPWVGDGDQSQHDPSSQYRWEAAFALGRLRRGTREKNTLRLLNAFFSDLSIGEAVMRAMIDVYFGTYTAATSSLEAFHEILAYLTSSDDESS</sequence>
<comment type="caution">
    <text evidence="2">The sequence shown here is derived from an EMBL/GenBank/DDBJ whole genome shotgun (WGS) entry which is preliminary data.</text>
</comment>
<name>A0A402A5Y2_9CHLR</name>
<reference evidence="3" key="1">
    <citation type="submission" date="2018-12" db="EMBL/GenBank/DDBJ databases">
        <title>Tengunoibacter tsumagoiensis gen. nov., sp. nov., Dictyobacter kobayashii sp. nov., D. alpinus sp. nov., and D. joshuensis sp. nov. and description of Dictyobacteraceae fam. nov. within the order Ktedonobacterales isolated from Tengu-no-mugimeshi.</title>
        <authorList>
            <person name="Wang C.M."/>
            <person name="Zheng Y."/>
            <person name="Sakai Y."/>
            <person name="Toyoda A."/>
            <person name="Minakuchi Y."/>
            <person name="Abe K."/>
            <person name="Yokota A."/>
            <person name="Yabe S."/>
        </authorList>
    </citation>
    <scope>NUCLEOTIDE SEQUENCE [LARGE SCALE GENOMIC DNA]</scope>
    <source>
        <strain evidence="3">Uno3</strain>
    </source>
</reference>
<evidence type="ECO:0000313" key="2">
    <source>
        <dbReference type="EMBL" id="GCE14553.1"/>
    </source>
</evidence>
<dbReference type="RefSeq" id="WP_126582115.1">
    <property type="nucleotide sequence ID" value="NZ_BIFR01000002.1"/>
</dbReference>
<evidence type="ECO:0000313" key="3">
    <source>
        <dbReference type="Proteomes" id="UP000287352"/>
    </source>
</evidence>
<organism evidence="2 3">
    <name type="scientific">Tengunoibacter tsumagoiensis</name>
    <dbReference type="NCBI Taxonomy" id="2014871"/>
    <lineage>
        <taxon>Bacteria</taxon>
        <taxon>Bacillati</taxon>
        <taxon>Chloroflexota</taxon>
        <taxon>Ktedonobacteria</taxon>
        <taxon>Ktedonobacterales</taxon>
        <taxon>Dictyobacteraceae</taxon>
        <taxon>Tengunoibacter</taxon>
    </lineage>
</organism>
<keyword evidence="3" id="KW-1185">Reference proteome</keyword>
<dbReference type="Proteomes" id="UP000287352">
    <property type="component" value="Unassembled WGS sequence"/>
</dbReference>
<dbReference type="EMBL" id="BIFR01000002">
    <property type="protein sequence ID" value="GCE14553.1"/>
    <property type="molecule type" value="Genomic_DNA"/>
</dbReference>